<dbReference type="PANTHER" id="PTHR43156">
    <property type="entry name" value="STAGE II SPORULATION PROTEIN E-RELATED"/>
    <property type="match status" value="1"/>
</dbReference>
<reference evidence="4 5" key="1">
    <citation type="submission" date="2023-12" db="EMBL/GenBank/DDBJ databases">
        <title>Streptomyces sp. V4-01.</title>
        <authorList>
            <person name="Somphong A."/>
            <person name="Phongsopitanun W."/>
        </authorList>
    </citation>
    <scope>NUCLEOTIDE SEQUENCE [LARGE SCALE GENOMIC DNA]</scope>
    <source>
        <strain evidence="4 5">V4-01</strain>
    </source>
</reference>
<dbReference type="Pfam" id="PF13581">
    <property type="entry name" value="HATPase_c_2"/>
    <property type="match status" value="1"/>
</dbReference>
<organism evidence="4 5">
    <name type="scientific">Actinacidiphila polyblastidii</name>
    <dbReference type="NCBI Taxonomy" id="3110430"/>
    <lineage>
        <taxon>Bacteria</taxon>
        <taxon>Bacillati</taxon>
        <taxon>Actinomycetota</taxon>
        <taxon>Actinomycetes</taxon>
        <taxon>Kitasatosporales</taxon>
        <taxon>Streptomycetaceae</taxon>
        <taxon>Actinacidiphila</taxon>
    </lineage>
</organism>
<dbReference type="Gene3D" id="3.30.450.20">
    <property type="entry name" value="PAS domain"/>
    <property type="match status" value="1"/>
</dbReference>
<dbReference type="InterPro" id="IPR035965">
    <property type="entry name" value="PAS-like_dom_sf"/>
</dbReference>
<evidence type="ECO:0000313" key="5">
    <source>
        <dbReference type="Proteomes" id="UP001344658"/>
    </source>
</evidence>
<dbReference type="Pfam" id="PF08448">
    <property type="entry name" value="PAS_4"/>
    <property type="match status" value="1"/>
</dbReference>
<dbReference type="InterPro" id="IPR036890">
    <property type="entry name" value="HATPase_C_sf"/>
</dbReference>
<dbReference type="InterPro" id="IPR003594">
    <property type="entry name" value="HATPase_dom"/>
</dbReference>
<dbReference type="Pfam" id="PF07228">
    <property type="entry name" value="SpoIIE"/>
    <property type="match status" value="1"/>
</dbReference>
<dbReference type="SUPFAM" id="SSF55874">
    <property type="entry name" value="ATPase domain of HSP90 chaperone/DNA topoisomerase II/histidine kinase"/>
    <property type="match status" value="1"/>
</dbReference>
<dbReference type="PANTHER" id="PTHR43156:SF2">
    <property type="entry name" value="STAGE II SPORULATION PROTEIN E"/>
    <property type="match status" value="1"/>
</dbReference>
<dbReference type="SUPFAM" id="SSF81606">
    <property type="entry name" value="PP2C-like"/>
    <property type="match status" value="1"/>
</dbReference>
<feature type="domain" description="PPM-type phosphatase" evidence="3">
    <location>
        <begin position="387"/>
        <end position="617"/>
    </location>
</feature>
<feature type="region of interest" description="Disordered" evidence="2">
    <location>
        <begin position="26"/>
        <end position="77"/>
    </location>
</feature>
<evidence type="ECO:0000259" key="3">
    <source>
        <dbReference type="SMART" id="SM00331"/>
    </source>
</evidence>
<dbReference type="SMART" id="SM00331">
    <property type="entry name" value="PP2C_SIG"/>
    <property type="match status" value="1"/>
</dbReference>
<dbReference type="CDD" id="cd16936">
    <property type="entry name" value="HATPase_RsbW-like"/>
    <property type="match status" value="1"/>
</dbReference>
<dbReference type="InterPro" id="IPR036457">
    <property type="entry name" value="PPM-type-like_dom_sf"/>
</dbReference>
<feature type="compositionally biased region" description="Basic and acidic residues" evidence="2">
    <location>
        <begin position="65"/>
        <end position="77"/>
    </location>
</feature>
<dbReference type="Gene3D" id="3.30.565.10">
    <property type="entry name" value="Histidine kinase-like ATPase, C-terminal domain"/>
    <property type="match status" value="1"/>
</dbReference>
<comment type="caution">
    <text evidence="4">The sequence shown here is derived from an EMBL/GenBank/DDBJ whole genome shotgun (WGS) entry which is preliminary data.</text>
</comment>
<protein>
    <submittedName>
        <fullName evidence="4">SpoIIE family protein phosphatase</fullName>
    </submittedName>
</protein>
<keyword evidence="5" id="KW-1185">Reference proteome</keyword>
<dbReference type="RefSeq" id="WP_330794424.1">
    <property type="nucleotide sequence ID" value="NZ_JAZEWV010000006.1"/>
</dbReference>
<evidence type="ECO:0000256" key="2">
    <source>
        <dbReference type="SAM" id="MobiDB-lite"/>
    </source>
</evidence>
<dbReference type="Proteomes" id="UP001344658">
    <property type="component" value="Unassembled WGS sequence"/>
</dbReference>
<proteinExistence type="predicted"/>
<sequence>MEPSTSHGSPPDADIAVVSQALAGLILGPGSEDADRSDADGDLDGSGAGGRDGRDGGGRGADGGRGGERPGEPEDKEQILGAVVVDRDLRIVSANLGPRCFDGLTAVPGEPFVNLLPSADVPAVTQRLRRAVETREPHVARVQRLPKPDGSELVVSLSILPSPQPDDGLTISFIDMARRFHLYAAATSIGTTLDVGDTARALAGSLLPWGDVVAVSLDDNVWTGEQVEGRTTLRRAALAPDHDWPAGFLTPGQVLPREADVLLGRAGHRDDDGTVVLPDRAAVEQALGADPGLLRALVPGDGPLCVACVPLIVEDVDGPHGDAPMVLGVAEVWRRPDGPLGPFGADLIDMRELVSKTAKHVDNARRHQREHAQVLALQRRLLPPSPTDTIEIAKAYRLTTPDSAGVGGDWVSSFSLPGGRTALVVGDVVGHGLGAAAAMGRLSMEAQAHLSAGMAPDEVLARLDETVALLDDTEAGFAAGYSALNSTCCVVSYDPVENRCVMSSAGHLPPIVVHPDGRAEVIAARTQSGLGTSFLTREPFEVHEFAAEPGALLALYTDGLIEDPSTPIDRGIAELGRELARIRPGDDLQEAVDRTIRGLAPARGKQRDDVTLMLARMAGRPGRDVATWSLPARDPRGAARARRLVARQLHSWGLEERVHDTVLVVSELVANAVRHGAGEITLRLIRTGGSRLVCEVGDRSDARPRRRRAGSTDESGRGLLVVHKLTDRWGVRWCDGGGKTTWAEVAA</sequence>
<dbReference type="InterPro" id="IPR001932">
    <property type="entry name" value="PPM-type_phosphatase-like_dom"/>
</dbReference>
<evidence type="ECO:0000256" key="1">
    <source>
        <dbReference type="ARBA" id="ARBA00022801"/>
    </source>
</evidence>
<dbReference type="SUPFAM" id="SSF55785">
    <property type="entry name" value="PYP-like sensor domain (PAS domain)"/>
    <property type="match status" value="1"/>
</dbReference>
<dbReference type="CDD" id="cd00130">
    <property type="entry name" value="PAS"/>
    <property type="match status" value="1"/>
</dbReference>
<gene>
    <name evidence="4" type="ORF">V2S66_11030</name>
</gene>
<dbReference type="InterPro" id="IPR052016">
    <property type="entry name" value="Bact_Sigma-Reg"/>
</dbReference>
<dbReference type="InterPro" id="IPR013656">
    <property type="entry name" value="PAS_4"/>
</dbReference>
<dbReference type="EMBL" id="JAZEWV010000006">
    <property type="protein sequence ID" value="MEE4542495.1"/>
    <property type="molecule type" value="Genomic_DNA"/>
</dbReference>
<accession>A0ABU7P9K8</accession>
<keyword evidence="1" id="KW-0378">Hydrolase</keyword>
<evidence type="ECO:0000313" key="4">
    <source>
        <dbReference type="EMBL" id="MEE4542495.1"/>
    </source>
</evidence>
<dbReference type="Gene3D" id="3.60.40.10">
    <property type="entry name" value="PPM-type phosphatase domain"/>
    <property type="match status" value="1"/>
</dbReference>
<dbReference type="InterPro" id="IPR000014">
    <property type="entry name" value="PAS"/>
</dbReference>
<name>A0ABU7P9K8_9ACTN</name>